<keyword evidence="7" id="KW-0614">Plasmid</keyword>
<dbReference type="PANTHER" id="PTHR45527:SF1">
    <property type="entry name" value="FATTY ACID SYNTHASE"/>
    <property type="match status" value="1"/>
</dbReference>
<dbReference type="NCBIfam" id="TIGR01733">
    <property type="entry name" value="AA-adenyl-dom"/>
    <property type="match status" value="3"/>
</dbReference>
<dbReference type="FunFam" id="3.40.50.12780:FF:000012">
    <property type="entry name" value="Non-ribosomal peptide synthetase"/>
    <property type="match status" value="2"/>
</dbReference>
<dbReference type="InterPro" id="IPR006162">
    <property type="entry name" value="Ppantetheine_attach_site"/>
</dbReference>
<dbReference type="KEGG" id="spav:Spa2297_32995"/>
<comment type="similarity">
    <text evidence="2">Belongs to the ATP-dependent AMP-binding enzyme family.</text>
</comment>
<dbReference type="PROSITE" id="PS50075">
    <property type="entry name" value="CARRIER"/>
    <property type="match status" value="3"/>
</dbReference>
<feature type="region of interest" description="Disordered" evidence="5">
    <location>
        <begin position="1359"/>
        <end position="1379"/>
    </location>
</feature>
<dbReference type="Gene3D" id="3.40.50.980">
    <property type="match status" value="6"/>
</dbReference>
<dbReference type="Proteomes" id="UP000078468">
    <property type="component" value="Plasmid pspa1"/>
</dbReference>
<evidence type="ECO:0000256" key="4">
    <source>
        <dbReference type="ARBA" id="ARBA00022553"/>
    </source>
</evidence>
<dbReference type="SMART" id="SM00823">
    <property type="entry name" value="PKS_PP"/>
    <property type="match status" value="3"/>
</dbReference>
<dbReference type="Pfam" id="PF00668">
    <property type="entry name" value="Condensation"/>
    <property type="match status" value="2"/>
</dbReference>
<feature type="domain" description="Carrier" evidence="6">
    <location>
        <begin position="1570"/>
        <end position="1645"/>
    </location>
</feature>
<dbReference type="GO" id="GO:0043041">
    <property type="term" value="P:amino acid activation for nonribosomal peptide biosynthetic process"/>
    <property type="evidence" value="ECO:0007669"/>
    <property type="project" value="TreeGrafter"/>
</dbReference>
<evidence type="ECO:0000256" key="1">
    <source>
        <dbReference type="ARBA" id="ARBA00001957"/>
    </source>
</evidence>
<feature type="compositionally biased region" description="Polar residues" evidence="5">
    <location>
        <begin position="1359"/>
        <end position="1376"/>
    </location>
</feature>
<dbReference type="SUPFAM" id="SSF47336">
    <property type="entry name" value="ACP-like"/>
    <property type="match status" value="3"/>
</dbReference>
<dbReference type="Gene3D" id="3.30.559.30">
    <property type="entry name" value="Nonribosomal peptide synthetase, condensation domain"/>
    <property type="match status" value="2"/>
</dbReference>
<dbReference type="Gene3D" id="2.30.38.10">
    <property type="entry name" value="Luciferase, Domain 3"/>
    <property type="match status" value="3"/>
</dbReference>
<dbReference type="SUPFAM" id="SSF52777">
    <property type="entry name" value="CoA-dependent acyltransferases"/>
    <property type="match status" value="4"/>
</dbReference>
<dbReference type="EMBL" id="CP015867">
    <property type="protein sequence ID" value="ANJ11924.1"/>
    <property type="molecule type" value="Genomic_DNA"/>
</dbReference>
<reference evidence="7 8" key="1">
    <citation type="submission" date="2016-05" db="EMBL/GenBank/DDBJ databases">
        <title>Non-Contiguous Finished Genome Sequence of Streptomyces parvulus 2297 Integrated Site-Specifically with Actinophage R4.</title>
        <authorList>
            <person name="Nishizawa T."/>
            <person name="Miura T."/>
            <person name="Harada C."/>
            <person name="Guo Y."/>
            <person name="Narisawa K."/>
            <person name="Ohta H."/>
            <person name="Takahashi H."/>
            <person name="Shirai M."/>
        </authorList>
    </citation>
    <scope>NUCLEOTIDE SEQUENCE [LARGE SCALE GENOMIC DNA]</scope>
    <source>
        <strain evidence="7 8">2297</strain>
        <plasmid evidence="8">pspa1</plasmid>
    </source>
</reference>
<dbReference type="FunFam" id="3.40.50.980:FF:000001">
    <property type="entry name" value="Non-ribosomal peptide synthetase"/>
    <property type="match status" value="3"/>
</dbReference>
<organism evidence="7 8">
    <name type="scientific">Streptomyces parvulus</name>
    <dbReference type="NCBI Taxonomy" id="146923"/>
    <lineage>
        <taxon>Bacteria</taxon>
        <taxon>Bacillati</taxon>
        <taxon>Actinomycetota</taxon>
        <taxon>Actinomycetes</taxon>
        <taxon>Kitasatosporales</taxon>
        <taxon>Streptomycetaceae</taxon>
        <taxon>Streptomyces</taxon>
    </lineage>
</organism>
<comment type="cofactor">
    <cofactor evidence="1">
        <name>pantetheine 4'-phosphate</name>
        <dbReference type="ChEBI" id="CHEBI:47942"/>
    </cofactor>
</comment>
<dbReference type="SUPFAM" id="SSF56801">
    <property type="entry name" value="Acetyl-CoA synthetase-like"/>
    <property type="match status" value="3"/>
</dbReference>
<dbReference type="Gene3D" id="3.30.300.30">
    <property type="match status" value="3"/>
</dbReference>
<protein>
    <recommendedName>
        <fullName evidence="6">Carrier domain-containing protein</fullName>
    </recommendedName>
</protein>
<evidence type="ECO:0000256" key="5">
    <source>
        <dbReference type="SAM" id="MobiDB-lite"/>
    </source>
</evidence>
<dbReference type="SMART" id="SM00824">
    <property type="entry name" value="PKS_TE"/>
    <property type="match status" value="1"/>
</dbReference>
<dbReference type="GO" id="GO:0017000">
    <property type="term" value="P:antibiotic biosynthetic process"/>
    <property type="evidence" value="ECO:0007669"/>
    <property type="project" value="UniProtKB-ARBA"/>
</dbReference>
<dbReference type="PROSITE" id="PS00012">
    <property type="entry name" value="PHOSPHOPANTETHEINE"/>
    <property type="match status" value="3"/>
</dbReference>
<evidence type="ECO:0000256" key="3">
    <source>
        <dbReference type="ARBA" id="ARBA00022450"/>
    </source>
</evidence>
<dbReference type="InterPro" id="IPR000873">
    <property type="entry name" value="AMP-dep_synth/lig_dom"/>
</dbReference>
<dbReference type="Pfam" id="PF00550">
    <property type="entry name" value="PP-binding"/>
    <property type="match status" value="3"/>
</dbReference>
<dbReference type="Pfam" id="PF00501">
    <property type="entry name" value="AMP-binding"/>
    <property type="match status" value="3"/>
</dbReference>
<dbReference type="Gene3D" id="1.10.1200.10">
    <property type="entry name" value="ACP-like"/>
    <property type="match status" value="2"/>
</dbReference>
<dbReference type="InterPro" id="IPR036736">
    <property type="entry name" value="ACP-like_sf"/>
</dbReference>
<dbReference type="GO" id="GO:0003824">
    <property type="term" value="F:catalytic activity"/>
    <property type="evidence" value="ECO:0007669"/>
    <property type="project" value="InterPro"/>
</dbReference>
<dbReference type="InterPro" id="IPR010071">
    <property type="entry name" value="AA_adenyl_dom"/>
</dbReference>
<geneLocation type="plasmid" evidence="8">
    <name>pspa1</name>
</geneLocation>
<dbReference type="FunFam" id="3.30.559.30:FF:000001">
    <property type="entry name" value="Non-ribosomal peptide synthetase"/>
    <property type="match status" value="2"/>
</dbReference>
<evidence type="ECO:0000313" key="8">
    <source>
        <dbReference type="Proteomes" id="UP000078468"/>
    </source>
</evidence>
<feature type="region of interest" description="Disordered" evidence="5">
    <location>
        <begin position="492"/>
        <end position="514"/>
    </location>
</feature>
<evidence type="ECO:0000256" key="2">
    <source>
        <dbReference type="ARBA" id="ARBA00006432"/>
    </source>
</evidence>
<dbReference type="FunFam" id="1.10.1200.10:FF:000005">
    <property type="entry name" value="Nonribosomal peptide synthetase 1"/>
    <property type="match status" value="1"/>
</dbReference>
<dbReference type="InterPro" id="IPR029058">
    <property type="entry name" value="AB_hydrolase_fold"/>
</dbReference>
<dbReference type="GO" id="GO:0008610">
    <property type="term" value="P:lipid biosynthetic process"/>
    <property type="evidence" value="ECO:0007669"/>
    <property type="project" value="UniProtKB-ARBA"/>
</dbReference>
<dbReference type="SUPFAM" id="SSF53474">
    <property type="entry name" value="alpha/beta-Hydrolases"/>
    <property type="match status" value="1"/>
</dbReference>
<proteinExistence type="inferred from homology"/>
<name>A0A191VA68_9ACTN</name>
<dbReference type="SMART" id="SM01294">
    <property type="entry name" value="PKS_PP_betabranch"/>
    <property type="match status" value="1"/>
</dbReference>
<dbReference type="FunFam" id="3.30.300.30:FF:000010">
    <property type="entry name" value="Enterobactin synthetase component F"/>
    <property type="match status" value="3"/>
</dbReference>
<dbReference type="NCBIfam" id="NF003417">
    <property type="entry name" value="PRK04813.1"/>
    <property type="match status" value="3"/>
</dbReference>
<dbReference type="InterPro" id="IPR025110">
    <property type="entry name" value="AMP-bd_C"/>
</dbReference>
<dbReference type="InterPro" id="IPR023213">
    <property type="entry name" value="CAT-like_dom_sf"/>
</dbReference>
<keyword evidence="3" id="KW-0596">Phosphopantetheine</keyword>
<dbReference type="InterPro" id="IPR020845">
    <property type="entry name" value="AMP-binding_CS"/>
</dbReference>
<keyword evidence="4" id="KW-0597">Phosphoprotein</keyword>
<feature type="domain" description="Carrier" evidence="6">
    <location>
        <begin position="2633"/>
        <end position="2708"/>
    </location>
</feature>
<dbReference type="InterPro" id="IPR020806">
    <property type="entry name" value="PKS_PP-bd"/>
</dbReference>
<dbReference type="CDD" id="cd12117">
    <property type="entry name" value="A_NRPS_Srf_like"/>
    <property type="match status" value="2"/>
</dbReference>
<dbReference type="GO" id="GO:0044550">
    <property type="term" value="P:secondary metabolite biosynthetic process"/>
    <property type="evidence" value="ECO:0007669"/>
    <property type="project" value="UniProtKB-ARBA"/>
</dbReference>
<dbReference type="Gene3D" id="3.40.50.1820">
    <property type="entry name" value="alpha/beta hydrolase"/>
    <property type="match status" value="1"/>
</dbReference>
<evidence type="ECO:0000313" key="7">
    <source>
        <dbReference type="EMBL" id="ANJ11924.1"/>
    </source>
</evidence>
<dbReference type="InterPro" id="IPR009081">
    <property type="entry name" value="PP-bd_ACP"/>
</dbReference>
<gene>
    <name evidence="7" type="ORF">Spa2297_32995</name>
</gene>
<dbReference type="Pfam" id="PF13193">
    <property type="entry name" value="AMP-binding_C"/>
    <property type="match status" value="3"/>
</dbReference>
<dbReference type="Gene3D" id="3.30.559.10">
    <property type="entry name" value="Chloramphenicol acetyltransferase-like domain"/>
    <property type="match status" value="2"/>
</dbReference>
<dbReference type="Pfam" id="PF00975">
    <property type="entry name" value="Thioesterase"/>
    <property type="match status" value="1"/>
</dbReference>
<accession>A0A191VA68</accession>
<dbReference type="InterPro" id="IPR020802">
    <property type="entry name" value="TesA-like"/>
</dbReference>
<dbReference type="GO" id="GO:0072330">
    <property type="term" value="P:monocarboxylic acid biosynthetic process"/>
    <property type="evidence" value="ECO:0007669"/>
    <property type="project" value="UniProtKB-ARBA"/>
</dbReference>
<dbReference type="InterPro" id="IPR045851">
    <property type="entry name" value="AMP-bd_C_sf"/>
</dbReference>
<dbReference type="FunFam" id="2.30.38.10:FF:000001">
    <property type="entry name" value="Non-ribosomal peptide synthetase PvdI"/>
    <property type="match status" value="3"/>
</dbReference>
<dbReference type="InterPro" id="IPR001242">
    <property type="entry name" value="Condensation_dom"/>
</dbReference>
<evidence type="ECO:0000259" key="6">
    <source>
        <dbReference type="PROSITE" id="PS50075"/>
    </source>
</evidence>
<dbReference type="InterPro" id="IPR001031">
    <property type="entry name" value="Thioesterase"/>
</dbReference>
<dbReference type="PROSITE" id="PS00455">
    <property type="entry name" value="AMP_BINDING"/>
    <property type="match status" value="2"/>
</dbReference>
<dbReference type="PANTHER" id="PTHR45527">
    <property type="entry name" value="NONRIBOSOMAL PEPTIDE SYNTHETASE"/>
    <property type="match status" value="1"/>
</dbReference>
<dbReference type="FunFam" id="1.10.1200.10:FF:000016">
    <property type="entry name" value="Non-ribosomal peptide synthase"/>
    <property type="match status" value="2"/>
</dbReference>
<dbReference type="GO" id="GO:0005829">
    <property type="term" value="C:cytosol"/>
    <property type="evidence" value="ECO:0007669"/>
    <property type="project" value="TreeGrafter"/>
</dbReference>
<feature type="domain" description="Carrier" evidence="6">
    <location>
        <begin position="512"/>
        <end position="587"/>
    </location>
</feature>
<sequence>MAMIDGSVQAAFAAQVVRSPEAVAVRCAGRELSYRELDERSNVLAHRLLGAGVGPEVPVAVLMERSADLVVALLGVLKAGAFYLPLHSGYPRERMQWIVDETSAGVLLTDRATYAKGLPDAPVVVTVDDAGDSAGFPVTDPGVGGRPDQLAYVMYTSGSTGTPKGVAVTHRDVLDLVVDGMFGGGAHERVLMVAPYAFDPSTYEVWVPLLRGGRTVVAPEGDPSVATLARLIGEEGITGLQVTAGLFRVMAEEDPGCFAGVREVITGGDVISPTAVHRVLEHCPDTVVRSTYGPTETTLFATQAPWTAADAVPAPIPVGRPLEGMQAYILDAGLRPVPAGDPGELYIAGAGLARGYHGRADLTAERFVADPFGPPGGRMYRTGDLARWSAQGLLEFVGRADDQVKIRGFRIELGEIEAVLGRHPGLAQVAVIAREDQPGDKRLTAYLVASAEDGTVDTEAVRTHAAGLLPEYMVPTAFIVLDQLPLTNNGKLDRRALPAPDPTTTAARTGRGPRDPREEILCGLFAGILGVPAVGIDDNFFKLGGHSLLATRLVSRIRSALGVELPVPALFEAPTVAALADRLSEAGSARAALTAAERPERIPLSPAQRRLWFLNDLEKTGASYVLPFAVRLSGELDRAALRAAITDVFARHEALRTVLPQIDGEPRQVILEPDRVRPELPVVEVAAADLDEALRAAGNTSFDVTADLPLRARLFTTGPDDHVLLLILHHVASDGWSLAPLARDISLAYAARLGGVAPGWSPLPVQYADYALWLHGLLGSEDDPSSLVNGQLDFWTKTLEGIPDQLELPYDRPRPAIASYRGDTVPITIDAGLHRALLALAQDTNTTLFMVLQAGLATLLSRLGAGTDIPLGTPVAGRTDEALDDLVGFFVNTLVLRNDTSGDPTFRELLARTRETDLAAYSHQDIPFERLVEAINPRRSLARNPLFQVMLALHSNEAPAFDLPGLSAATEDLTADATGFDLTFNFYEAIDGAGRPAGIGGFLEYRTDLSDAGTAERFVDGLRMLLAAVTERPDLPIGTAEVLSPAGRDELLAMGSGGPAPEHRFFVDLFQEHAARRPDAPALEHEGTVLTYAELNARANQVARRLIGRGVGPEQLVALAVPRSAEMVAGLLGVLKAGAAFLPVDPEYPADRIAFMLRDAAPVQVLTSRDVAARLPRGCPDALVLDDPATLAGLGGADLTDAERTTPLRPDGLAYTVYTSGSTGTPKGVSVTHRGLCALAATLAEKYRVRPEDRVLQLASISFDMAFEDFLRAFWFGATLVVPAPGPLVGDALGDFLEQRRITCSDMPPSVLATLPARDFPALRVLSVGGEACPPALTARWARGRRMLNLYGPTETTISATASDPLSGTDPSTSTPVGAPVRGARAYVLDERLRLTSAGVPGELYIGGSGVARGYLRRPGLTAERFVADPFGPPGSRMYRTGDLMRWRADGVLEFVGRADDQVKIRGFRIELGEVEAVLGRHPAVAQVAVVVREDQPGDKRLVGYVVAESGSGGQVDADALRAHAGTRLPEFMVPSAFVMLDHLPLTSNGKLDRKALPAPVYEAEAGGRAARTPQEEILCTLFAEILDVPTVGIDDSFFELGGHSLLATRVVSRIRALMGVELPVRTLFEAPTVAKLTTRVAEAGSAARPALTVMERPDPVPLSPAQNRLWFQYQLEGASATYNVPVALRLTGDLDADVLEQALKDVVARHESLRTVFREIDGTPAQSVLAADAVDLRLHRVTCAPDQVDAAVRTAGRYAFDLTAEPPLRATLFTAGPEDRVLLLVMHHIASDGASMGPLARDLETAFRARLQGRAPAWPPLPVQYADYTLWQRELLGTEEDPGSLVNKQLAYWKQALLGTPDRLELPFDHPRPKVAGYRGDMVPLRIGPELHGTLVDLARETNTTVFMVLQAAVATLLNRLGAGSDIPIGTPSSGRTDEGLEDLVGLFINTLVLRTDTSGNPTFRALLEQVRKTALTAYMHQDVPFERVVEAVNPIRSLSWHPLFQVMVVLGNTGGHEFSLPGVTTEAEDAFSTRTSKFDLGFILNERFGTDNRPAGLDGMLEYSTDVFERSTAERMVARLVRLLAQLAAAPDRRIGEAEILSETERLRLLESWSGAVVPGAGLGAASVPAAFAAQAMRSPDAVAVRCAGRELSYRELDERSNALAHRLLDAGVGPEAPVAVLMERSVDVVVALLAVLKAGAFYLPLHSGYPRERMQWIVDETSAGVLLTDRATAAQGLPDAPVVVTVDDAGEAAGFPVTDPGVDSRPEQLAYVMYTSGSTGTPKGVAVTHRDILDLAVDGMFGQGAHERVLLLASYAFDPSTYAFWVPLLHGGRTVITPEGEASVAELARLIVDEEITGLDITAGLFRVMAEEDPGCFAGVREVITGGDVISPTAVRRVLQHCPDTVVRCAYGPTETTLFATQAPWTTADTVPAPLPVGRPLDGMRAYVLDGSLGLLPPGVAGELYLAGAGLARGYHGRPDLTAERFVADPFGPDGGRMYRTGDLARWSAGGLLEFVGRADDQVKIRGFRIELGEIEAVLGRHPGLAQVAVIAREDQPGDKRLTAYLVGPDGDTTVDTEAVRAHAAGLLPEYMVPTAFIVLDQLPLTNNGKVDHRALPAPDLPLAAGTGRGPRDPREEILCGLLAEVLDVPAVGIDDSFFELGGHSLLATRLVSRIRAALGVELPVRALFQAPTVAALAQQLDRAPGSSPGESLGVLLPLRAEGDLDPLFCIHPAIGLSWAYSGLLGHLDRRQPLYGLQARRFSEPDAPAPGLEEMVEDYLNEIRTVRPSGPYALLGWSFGGIVAHAVAVRLQEEGEEVALLALMDSYLPTDGWEGERLSYDSPGVLSAIAESVGHDPTSPDSPLAGLGTDEFSALVEVFVNTANLSDRIRVGEFTGDILFFAAAADRTDGDPTPDVWSPYTSGRVEVHAIDCVHGAMTEPRPLSEIGRILAARLAVPETDPQENR</sequence>
<dbReference type="CDD" id="cd19540">
    <property type="entry name" value="LCL_NRPS-like"/>
    <property type="match status" value="2"/>
</dbReference>
<dbReference type="CDD" id="cd17652">
    <property type="entry name" value="A_NRPS_CmdD_like"/>
    <property type="match status" value="1"/>
</dbReference>
<dbReference type="GO" id="GO:0031177">
    <property type="term" value="F:phosphopantetheine binding"/>
    <property type="evidence" value="ECO:0007669"/>
    <property type="project" value="InterPro"/>
</dbReference>